<dbReference type="OrthoDB" id="3187421at2"/>
<evidence type="ECO:0000313" key="7">
    <source>
        <dbReference type="EMBL" id="RSX54515.1"/>
    </source>
</evidence>
<dbReference type="GO" id="GO:0004553">
    <property type="term" value="F:hydrolase activity, hydrolyzing O-glycosyl compounds"/>
    <property type="evidence" value="ECO:0007669"/>
    <property type="project" value="InterPro"/>
</dbReference>
<dbReference type="Gene3D" id="3.20.20.300">
    <property type="entry name" value="Glycoside hydrolase, family 3, N-terminal domain"/>
    <property type="match status" value="1"/>
</dbReference>
<dbReference type="Gene3D" id="3.40.50.1700">
    <property type="entry name" value="Glycoside hydrolase family 3 C-terminal domain"/>
    <property type="match status" value="1"/>
</dbReference>
<comment type="similarity">
    <text evidence="1 4">Belongs to the glycosyl hydrolase 3 family.</text>
</comment>
<evidence type="ECO:0000256" key="2">
    <source>
        <dbReference type="ARBA" id="ARBA00022801"/>
    </source>
</evidence>
<dbReference type="RefSeq" id="WP_125963961.1">
    <property type="nucleotide sequence ID" value="NZ_QXGM01000003.1"/>
</dbReference>
<dbReference type="SUPFAM" id="SSF51445">
    <property type="entry name" value="(Trans)glycosidases"/>
    <property type="match status" value="1"/>
</dbReference>
<reference evidence="7 8" key="1">
    <citation type="submission" date="2018-09" db="EMBL/GenBank/DDBJ databases">
        <title>Characterization of the phylogenetic diversity of five novel species belonging to the genus Bifidobacterium.</title>
        <authorList>
            <person name="Lugli G.A."/>
            <person name="Duranti S."/>
            <person name="Milani C."/>
        </authorList>
    </citation>
    <scope>NUCLEOTIDE SEQUENCE [LARGE SCALE GENOMIC DNA]</scope>
    <source>
        <strain evidence="7 8">2036B</strain>
    </source>
</reference>
<dbReference type="InterPro" id="IPR050288">
    <property type="entry name" value="Cellulose_deg_GH3"/>
</dbReference>
<dbReference type="InterPro" id="IPR001764">
    <property type="entry name" value="Glyco_hydro_3_N"/>
</dbReference>
<keyword evidence="2 4" id="KW-0378">Hydrolase</keyword>
<dbReference type="AlphaFoldDB" id="A0A430FNW1"/>
<dbReference type="PANTHER" id="PTHR42715">
    <property type="entry name" value="BETA-GLUCOSIDASE"/>
    <property type="match status" value="1"/>
</dbReference>
<dbReference type="InterPro" id="IPR017853">
    <property type="entry name" value="GH"/>
</dbReference>
<dbReference type="Pfam" id="PF01915">
    <property type="entry name" value="Glyco_hydro_3_C"/>
    <property type="match status" value="1"/>
</dbReference>
<dbReference type="EMBL" id="QXGM01000003">
    <property type="protein sequence ID" value="RSX54515.1"/>
    <property type="molecule type" value="Genomic_DNA"/>
</dbReference>
<dbReference type="InterPro" id="IPR002772">
    <property type="entry name" value="Glyco_hydro_3_C"/>
</dbReference>
<dbReference type="Pfam" id="PF00933">
    <property type="entry name" value="Glyco_hydro_3"/>
    <property type="match status" value="1"/>
</dbReference>
<sequence length="844" mass="91896">MSQTQLKQQADDAADLNEVSLERKAALLSGQSQWQTRGDEQLGIPPMHMSDGPSGLRKQSDSGDNLGIGDSQPSTCFPAAVTMGMSWDPSLAEQMGRALGAEARALNVNVLLGPGLCMKRNPLCGRNFEYISEDPIHTGRMGAAIVRGIQANRIAACPKHFAANNQELRRMASNSVVDERTLRELYLTAFEIVIREAHPRALMTSYNRINGTYTNENMHLVHDILRGEWGFDGLVVSDWGGSRNIADGVRAGSTLEMPGAGMVPVRELVDAVEHGDLDEQFVNDRVAELARVARETQIEELAHDALPELPQAMIDEHNELAADLAAQCITLLRNDNKVLPLAAGSHIAVVGDLAGTPRFQGAGSSQVNATSSESLLHALTRTEGLTVMGYAQGYERDGKSHVRLIRQAAELCRNGYVDAIVVAVGLPESYESEGIDRQNMQIPRVQHELIDALARTGKPVIAVVYGGSAMKLPWVHKVQSILYAGLPGQGGSRAIASVIMGQTNPSGHLTETWPLKLVDVPNANIYPAKDVNAIYAEGPLVGYRYYETARQPVRYPFGFGLSYSTFEYSNLQVTEQGVTVTVSNVDGPDGATVVQLYVTAAPSGGIRIARELKGFAKVQVPAGESVEVSIPFDEYTFRHFDTTLGRWTVTRGQYSIAVGANAHDLPLQKVIFVSGDVAPEPYDARLGAYLEGAPQRANEQELEVLFGGREALRARLITDGITATDVSQSKSARARTTHYFTSDDPISDWRKSSNWIARSIAKRLHRKAYASLNTSGTPDLGACFVLYMTPHSLKKLTGGRLDEPMVDAIVDFANGRSWHGLCRFVRAAAANKRANKAMQRRLEK</sequence>
<comment type="caution">
    <text evidence="7">The sequence shown here is derived from an EMBL/GenBank/DDBJ whole genome shotgun (WGS) entry which is preliminary data.</text>
</comment>
<gene>
    <name evidence="7" type="ORF">D2E26_1315</name>
</gene>
<dbReference type="InterPro" id="IPR036881">
    <property type="entry name" value="Glyco_hydro_3_C_sf"/>
</dbReference>
<evidence type="ECO:0000313" key="8">
    <source>
        <dbReference type="Proteomes" id="UP000287609"/>
    </source>
</evidence>
<dbReference type="InterPro" id="IPR036962">
    <property type="entry name" value="Glyco_hydro_3_N_sf"/>
</dbReference>
<evidence type="ECO:0000256" key="5">
    <source>
        <dbReference type="SAM" id="MobiDB-lite"/>
    </source>
</evidence>
<evidence type="ECO:0000256" key="4">
    <source>
        <dbReference type="RuleBase" id="RU361161"/>
    </source>
</evidence>
<evidence type="ECO:0000256" key="1">
    <source>
        <dbReference type="ARBA" id="ARBA00005336"/>
    </source>
</evidence>
<accession>A0A430FNW1</accession>
<evidence type="ECO:0000259" key="6">
    <source>
        <dbReference type="SMART" id="SM01217"/>
    </source>
</evidence>
<dbReference type="Pfam" id="PF14310">
    <property type="entry name" value="Fn3-like"/>
    <property type="match status" value="1"/>
</dbReference>
<dbReference type="PRINTS" id="PR00133">
    <property type="entry name" value="GLHYDRLASE3"/>
</dbReference>
<keyword evidence="3" id="KW-0119">Carbohydrate metabolism</keyword>
<dbReference type="PANTHER" id="PTHR42715:SF10">
    <property type="entry name" value="BETA-GLUCOSIDASE"/>
    <property type="match status" value="1"/>
</dbReference>
<dbReference type="SUPFAM" id="SSF52279">
    <property type="entry name" value="Beta-D-glucan exohydrolase, C-terminal domain"/>
    <property type="match status" value="1"/>
</dbReference>
<evidence type="ECO:0000256" key="3">
    <source>
        <dbReference type="ARBA" id="ARBA00023277"/>
    </source>
</evidence>
<dbReference type="Gene3D" id="2.60.40.10">
    <property type="entry name" value="Immunoglobulins"/>
    <property type="match status" value="1"/>
</dbReference>
<dbReference type="InterPro" id="IPR019800">
    <property type="entry name" value="Glyco_hydro_3_AS"/>
</dbReference>
<proteinExistence type="inferred from homology"/>
<dbReference type="PROSITE" id="PS00775">
    <property type="entry name" value="GLYCOSYL_HYDROL_F3"/>
    <property type="match status" value="1"/>
</dbReference>
<organism evidence="7 8">
    <name type="scientific">Bifidobacterium dolichotidis</name>
    <dbReference type="NCBI Taxonomy" id="2306976"/>
    <lineage>
        <taxon>Bacteria</taxon>
        <taxon>Bacillati</taxon>
        <taxon>Actinomycetota</taxon>
        <taxon>Actinomycetes</taxon>
        <taxon>Bifidobacteriales</taxon>
        <taxon>Bifidobacteriaceae</taxon>
        <taxon>Bifidobacterium</taxon>
    </lineage>
</organism>
<feature type="region of interest" description="Disordered" evidence="5">
    <location>
        <begin position="29"/>
        <end position="67"/>
    </location>
</feature>
<protein>
    <submittedName>
        <fullName evidence="7">Glycosyl hydrolase</fullName>
    </submittedName>
</protein>
<keyword evidence="4" id="KW-0326">Glycosidase</keyword>
<dbReference type="Proteomes" id="UP000287609">
    <property type="component" value="Unassembled WGS sequence"/>
</dbReference>
<dbReference type="InterPro" id="IPR013783">
    <property type="entry name" value="Ig-like_fold"/>
</dbReference>
<dbReference type="GO" id="GO:0005975">
    <property type="term" value="P:carbohydrate metabolic process"/>
    <property type="evidence" value="ECO:0007669"/>
    <property type="project" value="InterPro"/>
</dbReference>
<name>A0A430FNW1_9BIFI</name>
<keyword evidence="8" id="KW-1185">Reference proteome</keyword>
<dbReference type="InterPro" id="IPR026891">
    <property type="entry name" value="Fn3-like"/>
</dbReference>
<dbReference type="SMART" id="SM01217">
    <property type="entry name" value="Fn3_like"/>
    <property type="match status" value="1"/>
</dbReference>
<feature type="domain" description="Fibronectin type III-like" evidence="6">
    <location>
        <begin position="592"/>
        <end position="662"/>
    </location>
</feature>